<dbReference type="KEGG" id="mpho:DA803_02800"/>
<gene>
    <name evidence="1" type="ORF">DA803_02800</name>
</gene>
<organism evidence="1 2">
    <name type="scientific">[Mycoplasma] phocae</name>
    <dbReference type="NCBI Taxonomy" id="142651"/>
    <lineage>
        <taxon>Bacteria</taxon>
        <taxon>Bacillati</taxon>
        <taxon>Mycoplasmatota</taxon>
        <taxon>Mycoplasmoidales</taxon>
        <taxon>Metamycoplasmataceae</taxon>
        <taxon>Metamycoplasma</taxon>
    </lineage>
</organism>
<accession>A0A2Z5IQW3</accession>
<reference evidence="1 2" key="1">
    <citation type="submission" date="2018-05" db="EMBL/GenBank/DDBJ databases">
        <title>Annotation of the Mycoplasma phocidae genome.</title>
        <authorList>
            <person name="Brown D.R."/>
            <person name="Kutish G.F."/>
            <person name="Frasca S.Jr."/>
        </authorList>
    </citation>
    <scope>NUCLEOTIDE SEQUENCE [LARGE SCALE GENOMIC DNA]</scope>
    <source>
        <strain evidence="1 2">105</strain>
    </source>
</reference>
<dbReference type="EMBL" id="CP029295">
    <property type="protein sequence ID" value="AXE60997.1"/>
    <property type="molecule type" value="Genomic_DNA"/>
</dbReference>
<sequence>MQLKYRLMTKSLNGDDEIENVFETEYVDYTEKTEDEFIVINFTDEKNFSCEAKISHSNIHLAYAAQKLYLRKHRRIPNKLMLNENEGVDLDFYLKDVQISSNLISFSYDILSNGEILAENQAEMLIK</sequence>
<proteinExistence type="predicted"/>
<name>A0A2Z5IQW3_9BACT</name>
<protein>
    <submittedName>
        <fullName evidence="1">Uncharacterized protein</fullName>
    </submittedName>
</protein>
<dbReference type="AlphaFoldDB" id="A0A2Z5IQW3"/>
<dbReference type="Proteomes" id="UP000252477">
    <property type="component" value="Chromosome"/>
</dbReference>
<evidence type="ECO:0000313" key="2">
    <source>
        <dbReference type="Proteomes" id="UP000252477"/>
    </source>
</evidence>
<keyword evidence="2" id="KW-1185">Reference proteome</keyword>
<evidence type="ECO:0000313" key="1">
    <source>
        <dbReference type="EMBL" id="AXE60997.1"/>
    </source>
</evidence>